<feature type="transmembrane region" description="Helical" evidence="5">
    <location>
        <begin position="204"/>
        <end position="225"/>
    </location>
</feature>
<keyword evidence="3 5" id="KW-1133">Transmembrane helix</keyword>
<gene>
    <name evidence="7" type="ORF">J2851_005078</name>
</gene>
<dbReference type="Gene3D" id="1.20.120.1630">
    <property type="match status" value="1"/>
</dbReference>
<keyword evidence="8" id="KW-1185">Reference proteome</keyword>
<evidence type="ECO:0000256" key="5">
    <source>
        <dbReference type="SAM" id="Phobius"/>
    </source>
</evidence>
<comment type="caution">
    <text evidence="7">The sequence shown here is derived from an EMBL/GenBank/DDBJ whole genome shotgun (WGS) entry which is preliminary data.</text>
</comment>
<reference evidence="7 8" key="1">
    <citation type="submission" date="2021-03" db="EMBL/GenBank/DDBJ databases">
        <title>Genomic Encyclopedia of Type Strains, Phase III (KMG-III): the genomes of soil and plant-associated and newly described type strains.</title>
        <authorList>
            <person name="Whitman W."/>
        </authorList>
    </citation>
    <scope>NUCLEOTIDE SEQUENCE [LARGE SCALE GENOMIC DNA]</scope>
    <source>
        <strain evidence="7 8">IMMIB AFH-6</strain>
    </source>
</reference>
<sequence>MTGSIAHVAAAGLFLLITHFGISSTPLRGALTSRLGEKPYLGLYSLIAALSFWWLGAAYNNAPYEPLWSVAGWQAWVPLLVVPLSLLLLVAGFSTPNPTAVGQEALLAGEGDPARGILRVTRNPFLWGVGLWALAHLVPNGDLASVILFGTLAILALAGSALIDAKLARRLGPAWDRYAARTSNIPFAAILSGRQSFVWREIGWWRVALALVLYAAFLHLHRWVFGVSPLPY</sequence>
<dbReference type="RefSeq" id="WP_209769713.1">
    <property type="nucleotide sequence ID" value="NZ_JAGINP010000021.1"/>
</dbReference>
<evidence type="ECO:0000256" key="3">
    <source>
        <dbReference type="ARBA" id="ARBA00022989"/>
    </source>
</evidence>
<accession>A0ABS4SRV3</accession>
<feature type="transmembrane region" description="Helical" evidence="5">
    <location>
        <begin position="143"/>
        <end position="163"/>
    </location>
</feature>
<evidence type="ECO:0000313" key="8">
    <source>
        <dbReference type="Proteomes" id="UP000781958"/>
    </source>
</evidence>
<evidence type="ECO:0000313" key="7">
    <source>
        <dbReference type="EMBL" id="MBP2295273.1"/>
    </source>
</evidence>
<dbReference type="Pfam" id="PF07298">
    <property type="entry name" value="NnrU"/>
    <property type="match status" value="1"/>
</dbReference>
<evidence type="ECO:0000259" key="6">
    <source>
        <dbReference type="Pfam" id="PF07298"/>
    </source>
</evidence>
<name>A0ABS4SRV3_9PROT</name>
<feature type="transmembrane region" description="Helical" evidence="5">
    <location>
        <begin position="71"/>
        <end position="93"/>
    </location>
</feature>
<organism evidence="7 8">
    <name type="scientific">Azospirillum rugosum</name>
    <dbReference type="NCBI Taxonomy" id="416170"/>
    <lineage>
        <taxon>Bacteria</taxon>
        <taxon>Pseudomonadati</taxon>
        <taxon>Pseudomonadota</taxon>
        <taxon>Alphaproteobacteria</taxon>
        <taxon>Rhodospirillales</taxon>
        <taxon>Azospirillaceae</taxon>
        <taxon>Azospirillum</taxon>
    </lineage>
</organism>
<keyword evidence="4 5" id="KW-0472">Membrane</keyword>
<comment type="subcellular location">
    <subcellularLocation>
        <location evidence="1">Membrane</location>
        <topology evidence="1">Multi-pass membrane protein</topology>
    </subcellularLocation>
</comment>
<keyword evidence="2 5" id="KW-0812">Transmembrane</keyword>
<evidence type="ECO:0000256" key="2">
    <source>
        <dbReference type="ARBA" id="ARBA00022692"/>
    </source>
</evidence>
<proteinExistence type="predicted"/>
<protein>
    <submittedName>
        <fullName evidence="7">Membrane protein</fullName>
    </submittedName>
</protein>
<dbReference type="PANTHER" id="PTHR35988">
    <property type="entry name" value="15-CIS-ZETA-CAROTENE ISOMERASE, CHLOROPLASTIC"/>
    <property type="match status" value="1"/>
</dbReference>
<dbReference type="Proteomes" id="UP000781958">
    <property type="component" value="Unassembled WGS sequence"/>
</dbReference>
<dbReference type="EMBL" id="JAGINP010000021">
    <property type="protein sequence ID" value="MBP2295273.1"/>
    <property type="molecule type" value="Genomic_DNA"/>
</dbReference>
<feature type="domain" description="NnrU" evidence="6">
    <location>
        <begin position="13"/>
        <end position="229"/>
    </location>
</feature>
<evidence type="ECO:0000256" key="1">
    <source>
        <dbReference type="ARBA" id="ARBA00004141"/>
    </source>
</evidence>
<feature type="transmembrane region" description="Helical" evidence="5">
    <location>
        <begin position="39"/>
        <end position="59"/>
    </location>
</feature>
<dbReference type="InterPro" id="IPR009915">
    <property type="entry name" value="NnrU_dom"/>
</dbReference>
<dbReference type="PANTHER" id="PTHR35988:SF2">
    <property type="entry name" value="15-CIS-ZETA-CAROTENE ISOMERASE, CHLOROPLASTIC"/>
    <property type="match status" value="1"/>
</dbReference>
<evidence type="ECO:0000256" key="4">
    <source>
        <dbReference type="ARBA" id="ARBA00023136"/>
    </source>
</evidence>